<sequence>MPLHQEHHPARAFAAPPGEIFWRVAPFAVYMVFTAIVEASTLLGLSFSGAWTGTLYPVRAVCVAVALAVCLPKCPELRLADMTGRGILFASMVGVAVFAAWLALDVPWGRVGTPVAFPHRAWGDAARPLLLAIRFIGAAVLVPLAEELFWRSFLMRHIQGGDFRRVPLSRFHPLSFLAVTVLFGLEHHLVVAGMLAGAAYNMVALRTGSLGCCVLAHAVTNGLLGLWVLYAGAWELW</sequence>
<organism evidence="3 4">
    <name type="scientific">Nitratidesulfovibrio liaohensis</name>
    <dbReference type="NCBI Taxonomy" id="2604158"/>
    <lineage>
        <taxon>Bacteria</taxon>
        <taxon>Pseudomonadati</taxon>
        <taxon>Thermodesulfobacteriota</taxon>
        <taxon>Desulfovibrionia</taxon>
        <taxon>Desulfovibrionales</taxon>
        <taxon>Desulfovibrionaceae</taxon>
        <taxon>Nitratidesulfovibrio</taxon>
    </lineage>
</organism>
<evidence type="ECO:0000259" key="2">
    <source>
        <dbReference type="Pfam" id="PF02517"/>
    </source>
</evidence>
<feature type="transmembrane region" description="Helical" evidence="1">
    <location>
        <begin position="55"/>
        <end position="74"/>
    </location>
</feature>
<dbReference type="InterPro" id="IPR014346">
    <property type="entry name" value="Prenyl_protease-related"/>
</dbReference>
<name>A0ABY9R3S9_9BACT</name>
<keyword evidence="3" id="KW-0645">Protease</keyword>
<keyword evidence="4" id="KW-1185">Reference proteome</keyword>
<keyword evidence="1" id="KW-0472">Membrane</keyword>
<evidence type="ECO:0000256" key="1">
    <source>
        <dbReference type="SAM" id="Phobius"/>
    </source>
</evidence>
<evidence type="ECO:0000313" key="3">
    <source>
        <dbReference type="EMBL" id="WMW66257.1"/>
    </source>
</evidence>
<gene>
    <name evidence="3" type="ORF">KPS_000820</name>
</gene>
<keyword evidence="1" id="KW-1133">Transmembrane helix</keyword>
<dbReference type="Pfam" id="PF02517">
    <property type="entry name" value="Rce1-like"/>
    <property type="match status" value="1"/>
</dbReference>
<dbReference type="GO" id="GO:0008233">
    <property type="term" value="F:peptidase activity"/>
    <property type="evidence" value="ECO:0007669"/>
    <property type="project" value="UniProtKB-KW"/>
</dbReference>
<feature type="transmembrane region" description="Helical" evidence="1">
    <location>
        <begin position="129"/>
        <end position="150"/>
    </location>
</feature>
<dbReference type="InterPro" id="IPR003675">
    <property type="entry name" value="Rce1/LyrA-like_dom"/>
</dbReference>
<feature type="transmembrane region" description="Helical" evidence="1">
    <location>
        <begin position="208"/>
        <end position="230"/>
    </location>
</feature>
<protein>
    <submittedName>
        <fullName evidence="3">CAAX prenyl protease-related protein</fullName>
    </submittedName>
</protein>
<evidence type="ECO:0000313" key="4">
    <source>
        <dbReference type="Proteomes" id="UP001180616"/>
    </source>
</evidence>
<keyword evidence="3" id="KW-0378">Hydrolase</keyword>
<accession>A0ABY9R3S9</accession>
<proteinExistence type="predicted"/>
<reference evidence="3" key="1">
    <citation type="submission" date="2023-09" db="EMBL/GenBank/DDBJ databases">
        <authorList>
            <consortium name="CW5 consortium"/>
            <person name="Lu C.-W."/>
        </authorList>
    </citation>
    <scope>NUCLEOTIDE SEQUENCE</scope>
    <source>
        <strain evidence="3">KPS</strain>
    </source>
</reference>
<dbReference type="RefSeq" id="WP_309542161.1">
    <property type="nucleotide sequence ID" value="NZ_CP133659.1"/>
</dbReference>
<keyword evidence="1" id="KW-0812">Transmembrane</keyword>
<feature type="domain" description="CAAX prenyl protease 2/Lysostaphin resistance protein A-like" evidence="2">
    <location>
        <begin position="131"/>
        <end position="222"/>
    </location>
</feature>
<dbReference type="GO" id="GO:0006508">
    <property type="term" value="P:proteolysis"/>
    <property type="evidence" value="ECO:0007669"/>
    <property type="project" value="UniProtKB-KW"/>
</dbReference>
<feature type="transmembrane region" description="Helical" evidence="1">
    <location>
        <begin position="86"/>
        <end position="104"/>
    </location>
</feature>
<dbReference type="Proteomes" id="UP001180616">
    <property type="component" value="Chromosome"/>
</dbReference>
<dbReference type="EMBL" id="CP133659">
    <property type="protein sequence ID" value="WMW66257.1"/>
    <property type="molecule type" value="Genomic_DNA"/>
</dbReference>
<dbReference type="NCBIfam" id="TIGR03008">
    <property type="entry name" value="pepcterm_CAAX"/>
    <property type="match status" value="1"/>
</dbReference>
<feature type="transmembrane region" description="Helical" evidence="1">
    <location>
        <begin position="20"/>
        <end position="43"/>
    </location>
</feature>
<feature type="transmembrane region" description="Helical" evidence="1">
    <location>
        <begin position="171"/>
        <end position="196"/>
    </location>
</feature>